<organism evidence="1 2">
    <name type="scientific">Candidatus Kurthia intestinigallinarum</name>
    <dbReference type="NCBI Taxonomy" id="1562256"/>
    <lineage>
        <taxon>Bacteria</taxon>
        <taxon>Bacillati</taxon>
        <taxon>Bacillota</taxon>
        <taxon>Bacilli</taxon>
        <taxon>Bacillales</taxon>
        <taxon>Caryophanaceae</taxon>
        <taxon>Kurthia</taxon>
    </lineage>
</organism>
<accession>A0A433RXI8</accession>
<reference evidence="1 2" key="1">
    <citation type="submission" date="2014-11" db="EMBL/GenBank/DDBJ databases">
        <title>Genome sequence and analysis of novel Kurthia sp.</title>
        <authorList>
            <person name="Lawson J.N."/>
            <person name="Gonzalez J.E."/>
            <person name="Rinauldi L."/>
            <person name="Xuan Z."/>
            <person name="Firman A."/>
            <person name="Shaddox L."/>
            <person name="Trudeau A."/>
            <person name="Shah S."/>
            <person name="Reiman D."/>
        </authorList>
    </citation>
    <scope>NUCLEOTIDE SEQUENCE [LARGE SCALE GENOMIC DNA]</scope>
    <source>
        <strain evidence="1 2">3B1D</strain>
    </source>
</reference>
<dbReference type="NCBIfam" id="TIGR04398">
    <property type="entry name" value="SLAP_DUP"/>
    <property type="match status" value="1"/>
</dbReference>
<comment type="caution">
    <text evidence="1">The sequence shown here is derived from an EMBL/GenBank/DDBJ whole genome shotgun (WGS) entry which is preliminary data.</text>
</comment>
<dbReference type="Proteomes" id="UP000288623">
    <property type="component" value="Unassembled WGS sequence"/>
</dbReference>
<dbReference type="EMBL" id="JTFC01000008">
    <property type="protein sequence ID" value="RUS57991.1"/>
    <property type="molecule type" value="Genomic_DNA"/>
</dbReference>
<evidence type="ECO:0008006" key="3">
    <source>
        <dbReference type="Google" id="ProtNLM"/>
    </source>
</evidence>
<evidence type="ECO:0000313" key="2">
    <source>
        <dbReference type="Proteomes" id="UP000288623"/>
    </source>
</evidence>
<gene>
    <name evidence="1" type="ORF">QI30_02225</name>
</gene>
<keyword evidence="2" id="KW-1185">Reference proteome</keyword>
<dbReference type="RefSeq" id="WP_126989325.1">
    <property type="nucleotide sequence ID" value="NZ_JTFC01000008.1"/>
</dbReference>
<protein>
    <recommendedName>
        <fullName evidence="3">SLAP domain-containing protein</fullName>
    </recommendedName>
</protein>
<dbReference type="AlphaFoldDB" id="A0A433RXI8"/>
<dbReference type="OrthoDB" id="1907642at2"/>
<name>A0A433RXI8_9BACL</name>
<sequence length="126" mass="14514">MQLQYEKSWDKALASVDRTRIEQLFLHAKKSENFTAIREAVNHQETLLISVLIHNHSEKTLVFDQTSLDYELDGQHIATALFTLPQLKIPPHTSMPWTFLFPKGSYVRCDSYAGGTLSWTNVHQIK</sequence>
<proteinExistence type="predicted"/>
<dbReference type="InterPro" id="IPR030910">
    <property type="entry name" value="SLAP_dom"/>
</dbReference>
<evidence type="ECO:0000313" key="1">
    <source>
        <dbReference type="EMBL" id="RUS57991.1"/>
    </source>
</evidence>